<sequence>MKFLTTDEISGEIVKVIRSAKGYIVLASPYVKIRENYIDRIREASNRNVEIHFVFGKSDLDEREVRKLETIPNLNLHYLENLHAKCYLNESTAIITSMNLHEYSEKNNREMGMMIEREYNEKLYNEINDELKSIVDASTHYTLKQPKYQNNYDDDVGYCIRCSTQIDFDPDRPLCNRCFNEWRQYGDVYYSEQFCHACGDRERTSYAKPLCYSCFREIG</sequence>
<name>A0AAJ1MJI2_9SPIO</name>
<dbReference type="Gene3D" id="3.30.870.10">
    <property type="entry name" value="Endonuclease Chain A"/>
    <property type="match status" value="1"/>
</dbReference>
<proteinExistence type="predicted"/>
<dbReference type="Proteomes" id="UP001221217">
    <property type="component" value="Unassembled WGS sequence"/>
</dbReference>
<evidence type="ECO:0000313" key="2">
    <source>
        <dbReference type="EMBL" id="MDC7227538.1"/>
    </source>
</evidence>
<feature type="domain" description="Phospholipase D-like" evidence="1">
    <location>
        <begin position="13"/>
        <end position="133"/>
    </location>
</feature>
<evidence type="ECO:0000259" key="1">
    <source>
        <dbReference type="Pfam" id="PF13091"/>
    </source>
</evidence>
<reference evidence="2 3" key="1">
    <citation type="submission" date="2022-12" db="EMBL/GenBank/DDBJ databases">
        <title>Metagenome assembled genome from gulf of manar.</title>
        <authorList>
            <person name="Kohli P."/>
            <person name="Pk S."/>
            <person name="Venkata Ramana C."/>
            <person name="Sasikala C."/>
        </authorList>
    </citation>
    <scope>NUCLEOTIDE SEQUENCE [LARGE SCALE GENOMIC DNA]</scope>
    <source>
        <strain evidence="2">JB008</strain>
    </source>
</reference>
<dbReference type="AlphaFoldDB" id="A0AAJ1MJI2"/>
<protein>
    <submittedName>
        <fullName evidence="2">Phospholipase D-like domain-containing protein</fullName>
    </submittedName>
</protein>
<gene>
    <name evidence="2" type="ORF">PQJ61_12305</name>
</gene>
<dbReference type="Pfam" id="PF13091">
    <property type="entry name" value="PLDc_2"/>
    <property type="match status" value="1"/>
</dbReference>
<dbReference type="EMBL" id="JAQQAL010000028">
    <property type="protein sequence ID" value="MDC7227538.1"/>
    <property type="molecule type" value="Genomic_DNA"/>
</dbReference>
<accession>A0AAJ1MJI2</accession>
<evidence type="ECO:0000313" key="3">
    <source>
        <dbReference type="Proteomes" id="UP001221217"/>
    </source>
</evidence>
<dbReference type="SUPFAM" id="SSF56024">
    <property type="entry name" value="Phospholipase D/nuclease"/>
    <property type="match status" value="1"/>
</dbReference>
<comment type="caution">
    <text evidence="2">The sequence shown here is derived from an EMBL/GenBank/DDBJ whole genome shotgun (WGS) entry which is preliminary data.</text>
</comment>
<organism evidence="2 3">
    <name type="scientific">Candidatus Thalassospirochaeta sargassi</name>
    <dbReference type="NCBI Taxonomy" id="3119039"/>
    <lineage>
        <taxon>Bacteria</taxon>
        <taxon>Pseudomonadati</taxon>
        <taxon>Spirochaetota</taxon>
        <taxon>Spirochaetia</taxon>
        <taxon>Spirochaetales</taxon>
        <taxon>Spirochaetaceae</taxon>
        <taxon>Candidatus Thalassospirochaeta</taxon>
    </lineage>
</organism>
<dbReference type="InterPro" id="IPR025202">
    <property type="entry name" value="PLD-like_dom"/>
</dbReference>